<dbReference type="Proteomes" id="UP001220209">
    <property type="component" value="Chromosome 1"/>
</dbReference>
<reference evidence="2" key="3">
    <citation type="submission" date="2021-01" db="EMBL/GenBank/DDBJ databases">
        <title>Outbreak of Burkholderia contaminns endophthalmitis traced to a clinical ventilation system.</title>
        <authorList>
            <person name="Lipuma J."/>
            <person name="Spilker T."/>
            <person name="Kratholm J."/>
        </authorList>
    </citation>
    <scope>NUCLEOTIDE SEQUENCE</scope>
    <source>
        <strain evidence="2">HI4954</strain>
    </source>
</reference>
<reference evidence="1" key="2">
    <citation type="journal article" date="2017" name="Genome Announc.">
        <title>High-Quality Draft Genome Sequence of Burkholderia contaminans CH-1, a Gram-Negative Bacterium That Metabolizes 2-Azahypoxanthine, a Plant Growth-Regulating Compound.</title>
        <authorList>
            <person name="Choi J.-H."/>
            <person name="Sugiura H."/>
            <person name="Moriuchi R."/>
            <person name="Kawagishi H."/>
            <person name="Dohra H."/>
        </authorList>
    </citation>
    <scope>NUCLEOTIDE SEQUENCE</scope>
    <source>
        <strain evidence="1">CH-1</strain>
    </source>
</reference>
<organism evidence="1">
    <name type="scientific">Burkholderia contaminans</name>
    <dbReference type="NCBI Taxonomy" id="488447"/>
    <lineage>
        <taxon>Bacteria</taxon>
        <taxon>Pseudomonadati</taxon>
        <taxon>Pseudomonadota</taxon>
        <taxon>Betaproteobacteria</taxon>
        <taxon>Burkholderiales</taxon>
        <taxon>Burkholderiaceae</taxon>
        <taxon>Burkholderia</taxon>
        <taxon>Burkholderia cepacia complex</taxon>
    </lineage>
</organism>
<dbReference type="RefSeq" id="WP_135370778.1">
    <property type="nucleotide sequence ID" value="NZ_AP018358.1"/>
</dbReference>
<dbReference type="OrthoDB" id="1777863at2"/>
<dbReference type="AlphaFoldDB" id="A0A250LI34"/>
<dbReference type="EMBL" id="JAENIB010000006">
    <property type="protein sequence ID" value="MBK1931543.1"/>
    <property type="molecule type" value="Genomic_DNA"/>
</dbReference>
<evidence type="ECO:0000313" key="4">
    <source>
        <dbReference type="EMBL" id="WFN17868.1"/>
    </source>
</evidence>
<name>A0A250LI34_9BURK</name>
<protein>
    <submittedName>
        <fullName evidence="1">Uncharacterized protein</fullName>
    </submittedName>
</protein>
<evidence type="ECO:0000313" key="5">
    <source>
        <dbReference type="Proteomes" id="UP000664048"/>
    </source>
</evidence>
<proteinExistence type="predicted"/>
<dbReference type="EMBL" id="CP090640">
    <property type="protein sequence ID" value="WFN17868.1"/>
    <property type="molecule type" value="Genomic_DNA"/>
</dbReference>
<dbReference type="EMBL" id="AP018358">
    <property type="protein sequence ID" value="BBA43231.1"/>
    <property type="molecule type" value="Genomic_DNA"/>
</dbReference>
<evidence type="ECO:0000313" key="1">
    <source>
        <dbReference type="EMBL" id="BBA43231.1"/>
    </source>
</evidence>
<dbReference type="InterPro" id="IPR046556">
    <property type="entry name" value="DUF6710"/>
</dbReference>
<reference evidence="1" key="1">
    <citation type="journal article" date="2016" name="Biosci. Biotechnol. Biochem.">
        <title>Bioconversion of AHX to AOH by resting cells of Burkholderia contaminans CH-1.</title>
        <authorList>
            <person name="Choi J.H."/>
            <person name="Kikuchi A."/>
            <person name="Pumkaeo P."/>
            <person name="Hirai H."/>
            <person name="Tokuyama S."/>
            <person name="Kawagishi H."/>
        </authorList>
    </citation>
    <scope>NUCLEOTIDE SEQUENCE</scope>
    <source>
        <strain evidence="1">CH-1</strain>
    </source>
</reference>
<dbReference type="Proteomes" id="UP000611459">
    <property type="component" value="Unassembled WGS sequence"/>
</dbReference>
<sequence>MELPQHNNFPTSGYGMKQTAYEATIEMGRVVISRVRCFLGRKRRSQFENIMDMAREIAQRNPAALHDLVNLLLRPYQAEALVGVIENAAHQAPPSIVSSSFFFDDRRITPLSYGIGVKLAPGAFRVNLAKDTILPWPWNRQRIASALAHIGRGKSMGKWRQDPNHQVMLWLPWGISFVGGGNHSIAAGIIAGEGEVTPGEVRDMSALLDLVECDGRYYRETSSRKTIAAVDDERIAAVFEIGRLMRQLNLSRSGKANCVSEPA</sequence>
<dbReference type="EMBL" id="JAGEMX010000006">
    <property type="protein sequence ID" value="MBO1831568.1"/>
    <property type="molecule type" value="Genomic_DNA"/>
</dbReference>
<keyword evidence="5" id="KW-1185">Reference proteome</keyword>
<accession>A0A250LI34</accession>
<evidence type="ECO:0000313" key="3">
    <source>
        <dbReference type="EMBL" id="MBO1831568.1"/>
    </source>
</evidence>
<evidence type="ECO:0000313" key="6">
    <source>
        <dbReference type="Proteomes" id="UP001220209"/>
    </source>
</evidence>
<reference evidence="4 6" key="5">
    <citation type="submission" date="2021-12" db="EMBL/GenBank/DDBJ databases">
        <title>Genomic and phenotypic characterization of three Burkholderia contaminans isolates recovered from different sources.</title>
        <authorList>
            <person name="Lopez De Volder A."/>
            <person name="Fan Y."/>
            <person name="Nunvar J."/>
            <person name="Herrera T."/>
            <person name="Timp W."/>
            <person name="Degrossi J."/>
        </authorList>
    </citation>
    <scope>NUCLEOTIDE SEQUENCE [LARGE SCALE GENOMIC DNA]</scope>
    <source>
        <strain evidence="4 6">LMG 23361</strain>
    </source>
</reference>
<evidence type="ECO:0000313" key="2">
    <source>
        <dbReference type="EMBL" id="MBK1931543.1"/>
    </source>
</evidence>
<dbReference type="GeneID" id="93194293"/>
<reference evidence="3 5" key="4">
    <citation type="submission" date="2021-03" db="EMBL/GenBank/DDBJ databases">
        <title>Clinical course, treatment and visual outcome of an outbreak of Burkholderia contaminans endophthalmitis following cataract surgery.</title>
        <authorList>
            <person name="Lind C."/>
            <person name="Olsen K."/>
            <person name="Angelsen N.K."/>
            <person name="Krefting E.A."/>
            <person name="Fossen K."/>
            <person name="Gravningen K."/>
            <person name="Depoorter E."/>
            <person name="Vandamme P."/>
            <person name="Bertelsen G."/>
        </authorList>
    </citation>
    <scope>NUCLEOTIDE SEQUENCE [LARGE SCALE GENOMIC DNA]</scope>
    <source>
        <strain evidence="3 5">51242556</strain>
    </source>
</reference>
<dbReference type="Proteomes" id="UP000664048">
    <property type="component" value="Unassembled WGS sequence"/>
</dbReference>
<gene>
    <name evidence="1" type="ORF">BCCH1_57300</name>
    <name evidence="3" type="ORF">J4M89_19530</name>
    <name evidence="2" type="ORF">JIN94_16780</name>
    <name evidence="4" type="ORF">LXE91_02135</name>
</gene>
<dbReference type="Pfam" id="PF20457">
    <property type="entry name" value="DUF6710"/>
    <property type="match status" value="1"/>
</dbReference>